<keyword evidence="3" id="KW-1185">Reference proteome</keyword>
<feature type="signal peptide" evidence="1">
    <location>
        <begin position="1"/>
        <end position="22"/>
    </location>
</feature>
<gene>
    <name evidence="2" type="ORF">BV898_14032</name>
</gene>
<accession>A0A1W0W949</accession>
<name>A0A1W0W949_HYPEX</name>
<keyword evidence="1" id="KW-0732">Signal</keyword>
<organism evidence="2 3">
    <name type="scientific">Hypsibius exemplaris</name>
    <name type="common">Freshwater tardigrade</name>
    <dbReference type="NCBI Taxonomy" id="2072580"/>
    <lineage>
        <taxon>Eukaryota</taxon>
        <taxon>Metazoa</taxon>
        <taxon>Ecdysozoa</taxon>
        <taxon>Tardigrada</taxon>
        <taxon>Eutardigrada</taxon>
        <taxon>Parachela</taxon>
        <taxon>Hypsibioidea</taxon>
        <taxon>Hypsibiidae</taxon>
        <taxon>Hypsibius</taxon>
    </lineage>
</organism>
<protein>
    <submittedName>
        <fullName evidence="2">Uncharacterized protein</fullName>
    </submittedName>
</protein>
<dbReference type="Proteomes" id="UP000192578">
    <property type="component" value="Unassembled WGS sequence"/>
</dbReference>
<evidence type="ECO:0000313" key="2">
    <source>
        <dbReference type="EMBL" id="OQV11688.1"/>
    </source>
</evidence>
<proteinExistence type="predicted"/>
<evidence type="ECO:0000313" key="3">
    <source>
        <dbReference type="Proteomes" id="UP000192578"/>
    </source>
</evidence>
<reference evidence="3" key="1">
    <citation type="submission" date="2017-01" db="EMBL/GenBank/DDBJ databases">
        <title>Comparative genomics of anhydrobiosis in the tardigrade Hypsibius dujardini.</title>
        <authorList>
            <person name="Yoshida Y."/>
            <person name="Koutsovoulos G."/>
            <person name="Laetsch D."/>
            <person name="Stevens L."/>
            <person name="Kumar S."/>
            <person name="Horikawa D."/>
            <person name="Ishino K."/>
            <person name="Komine S."/>
            <person name="Tomita M."/>
            <person name="Blaxter M."/>
            <person name="Arakawa K."/>
        </authorList>
    </citation>
    <scope>NUCLEOTIDE SEQUENCE [LARGE SCALE GENOMIC DNA]</scope>
    <source>
        <strain evidence="3">Z151</strain>
    </source>
</reference>
<sequence length="298" mass="33012">MHASLIILTAVLGVAFGGPVNGDQVPKVWDALAKLRGKGALTAEQIQALYPNAVSVCDWWFNVDCTQSKSLAKSKYRSRKQNPLAQILTHSNNRLSLATSNMHLVVTSENRIVVTSNLCRSFVPAKDIIELIVMTLMAYQKKTSNSVMGCRVPRGSGGSGVRFMPGKIIQKRTPLPPLPRDITVAHVVGAVRWFEFQFNQTFQTTGDIMSLNVSFSLAAIGSGRDLVEAPAETWSRLRQRPGRDSGRDLVEVPVETWSRFRQRPGRGSGRDLVEVPAETWLYLRSSRKVYGNCHGWCS</sequence>
<dbReference type="EMBL" id="MTYJ01000164">
    <property type="protein sequence ID" value="OQV11688.1"/>
    <property type="molecule type" value="Genomic_DNA"/>
</dbReference>
<dbReference type="AlphaFoldDB" id="A0A1W0W949"/>
<dbReference type="OrthoDB" id="10673908at2759"/>
<evidence type="ECO:0000256" key="1">
    <source>
        <dbReference type="SAM" id="SignalP"/>
    </source>
</evidence>
<feature type="chain" id="PRO_5012799977" evidence="1">
    <location>
        <begin position="23"/>
        <end position="298"/>
    </location>
</feature>
<comment type="caution">
    <text evidence="2">The sequence shown here is derived from an EMBL/GenBank/DDBJ whole genome shotgun (WGS) entry which is preliminary data.</text>
</comment>